<dbReference type="Pfam" id="PF00702">
    <property type="entry name" value="Hydrolase"/>
    <property type="match status" value="1"/>
</dbReference>
<reference evidence="15 16" key="1">
    <citation type="submission" date="2018-06" db="EMBL/GenBank/DDBJ databases">
        <authorList>
            <consortium name="Pathogen Informatics"/>
            <person name="Doyle S."/>
        </authorList>
    </citation>
    <scope>NUCLEOTIDE SEQUENCE [LARGE SCALE GENOMIC DNA]</scope>
    <source>
        <strain evidence="15 16">NCTC13102</strain>
    </source>
</reference>
<keyword evidence="7" id="KW-0479">Metal-binding</keyword>
<dbReference type="NCBIfam" id="TIGR01488">
    <property type="entry name" value="HAD-SF-IB"/>
    <property type="match status" value="1"/>
</dbReference>
<dbReference type="EMBL" id="UAWL01000006">
    <property type="protein sequence ID" value="SQB98518.1"/>
    <property type="molecule type" value="Genomic_DNA"/>
</dbReference>
<comment type="similarity">
    <text evidence="3">Belongs to the HAD-like hydrolase superfamily. SerB family.</text>
</comment>
<evidence type="ECO:0000256" key="10">
    <source>
        <dbReference type="ARBA" id="ARBA00023299"/>
    </source>
</evidence>
<comment type="cofactor">
    <cofactor evidence="1">
        <name>Mg(2+)</name>
        <dbReference type="ChEBI" id="CHEBI:18420"/>
    </cofactor>
</comment>
<dbReference type="AlphaFoldDB" id="A0A2X3B006"/>
<evidence type="ECO:0000256" key="2">
    <source>
        <dbReference type="ARBA" id="ARBA00005135"/>
    </source>
</evidence>
<dbReference type="GO" id="GO:0000287">
    <property type="term" value="F:magnesium ion binding"/>
    <property type="evidence" value="ECO:0007669"/>
    <property type="project" value="TreeGrafter"/>
</dbReference>
<comment type="pathway">
    <text evidence="2">Amino-acid biosynthesis; L-serine biosynthesis; L-serine from 3-phospho-D-glycerate: step 3/3.</text>
</comment>
<evidence type="ECO:0000256" key="14">
    <source>
        <dbReference type="PIRSR" id="PIRSR604469-1"/>
    </source>
</evidence>
<keyword evidence="10" id="KW-0718">Serine biosynthesis</keyword>
<evidence type="ECO:0000256" key="6">
    <source>
        <dbReference type="ARBA" id="ARBA00022605"/>
    </source>
</evidence>
<evidence type="ECO:0000313" key="15">
    <source>
        <dbReference type="EMBL" id="SQB98518.1"/>
    </source>
</evidence>
<accession>A0A2X3B006</accession>
<feature type="active site" description="Proton donor" evidence="14">
    <location>
        <position position="11"/>
    </location>
</feature>
<proteinExistence type="inferred from homology"/>
<dbReference type="NCBIfam" id="TIGR00338">
    <property type="entry name" value="serB"/>
    <property type="match status" value="1"/>
</dbReference>
<dbReference type="SFLD" id="SFLDS00003">
    <property type="entry name" value="Haloacid_Dehalogenase"/>
    <property type="match status" value="1"/>
</dbReference>
<dbReference type="RefSeq" id="WP_112058561.1">
    <property type="nucleotide sequence ID" value="NZ_UAWL01000006.1"/>
</dbReference>
<dbReference type="Proteomes" id="UP000250166">
    <property type="component" value="Unassembled WGS sequence"/>
</dbReference>
<evidence type="ECO:0000256" key="13">
    <source>
        <dbReference type="ARBA" id="ARBA00048523"/>
    </source>
</evidence>
<dbReference type="InterPro" id="IPR004469">
    <property type="entry name" value="PSP"/>
</dbReference>
<dbReference type="GO" id="GO:0006564">
    <property type="term" value="P:L-serine biosynthetic process"/>
    <property type="evidence" value="ECO:0007669"/>
    <property type="project" value="UniProtKB-KW"/>
</dbReference>
<evidence type="ECO:0000313" key="16">
    <source>
        <dbReference type="Proteomes" id="UP000250166"/>
    </source>
</evidence>
<dbReference type="EC" id="3.1.3.3" evidence="4"/>
<dbReference type="InterPro" id="IPR050582">
    <property type="entry name" value="HAD-like_SerB"/>
</dbReference>
<dbReference type="PANTHER" id="PTHR43344:SF2">
    <property type="entry name" value="PHOSPHOSERINE PHOSPHATASE"/>
    <property type="match status" value="1"/>
</dbReference>
<dbReference type="SFLD" id="SFLDF00029">
    <property type="entry name" value="phosphoserine_phosphatase"/>
    <property type="match status" value="1"/>
</dbReference>
<organism evidence="15 16">
    <name type="scientific">Helicobacter fennelliae</name>
    <dbReference type="NCBI Taxonomy" id="215"/>
    <lineage>
        <taxon>Bacteria</taxon>
        <taxon>Pseudomonadati</taxon>
        <taxon>Campylobacterota</taxon>
        <taxon>Epsilonproteobacteria</taxon>
        <taxon>Campylobacterales</taxon>
        <taxon>Helicobacteraceae</taxon>
        <taxon>Helicobacter</taxon>
    </lineage>
</organism>
<dbReference type="GO" id="GO:0036424">
    <property type="term" value="F:L-phosphoserine phosphatase activity"/>
    <property type="evidence" value="ECO:0007669"/>
    <property type="project" value="InterPro"/>
</dbReference>
<gene>
    <name evidence="15" type="primary">serB</name>
    <name evidence="15" type="ORF">NCTC13102_00981</name>
</gene>
<keyword evidence="8 15" id="KW-0378">Hydrolase</keyword>
<dbReference type="SUPFAM" id="SSF56784">
    <property type="entry name" value="HAD-like"/>
    <property type="match status" value="1"/>
</dbReference>
<evidence type="ECO:0000256" key="9">
    <source>
        <dbReference type="ARBA" id="ARBA00022842"/>
    </source>
</evidence>
<keyword evidence="9" id="KW-0460">Magnesium</keyword>
<dbReference type="SFLD" id="SFLDG01137">
    <property type="entry name" value="C1.6.1:_Phosphoserine_Phosphat"/>
    <property type="match status" value="1"/>
</dbReference>
<dbReference type="InterPro" id="IPR023214">
    <property type="entry name" value="HAD_sf"/>
</dbReference>
<dbReference type="SFLD" id="SFLDG01136">
    <property type="entry name" value="C1.6:_Phosphoserine_Phosphatas"/>
    <property type="match status" value="1"/>
</dbReference>
<dbReference type="GO" id="GO:0005737">
    <property type="term" value="C:cytoplasm"/>
    <property type="evidence" value="ECO:0007669"/>
    <property type="project" value="TreeGrafter"/>
</dbReference>
<evidence type="ECO:0000256" key="12">
    <source>
        <dbReference type="ARBA" id="ARBA00048138"/>
    </source>
</evidence>
<keyword evidence="6" id="KW-0028">Amino-acid biosynthesis</keyword>
<comment type="catalytic activity">
    <reaction evidence="12">
        <text>O-phospho-L-serine + H2O = L-serine + phosphate</text>
        <dbReference type="Rhea" id="RHEA:21208"/>
        <dbReference type="ChEBI" id="CHEBI:15377"/>
        <dbReference type="ChEBI" id="CHEBI:33384"/>
        <dbReference type="ChEBI" id="CHEBI:43474"/>
        <dbReference type="ChEBI" id="CHEBI:57524"/>
        <dbReference type="EC" id="3.1.3.3"/>
    </reaction>
</comment>
<comment type="catalytic activity">
    <reaction evidence="13">
        <text>O-phospho-D-serine + H2O = D-serine + phosphate</text>
        <dbReference type="Rhea" id="RHEA:24873"/>
        <dbReference type="ChEBI" id="CHEBI:15377"/>
        <dbReference type="ChEBI" id="CHEBI:35247"/>
        <dbReference type="ChEBI" id="CHEBI:43474"/>
        <dbReference type="ChEBI" id="CHEBI:58680"/>
        <dbReference type="EC" id="3.1.3.3"/>
    </reaction>
</comment>
<dbReference type="UniPathway" id="UPA00135">
    <property type="reaction ID" value="UER00198"/>
</dbReference>
<dbReference type="Gene3D" id="3.40.50.1000">
    <property type="entry name" value="HAD superfamily/HAD-like"/>
    <property type="match status" value="1"/>
</dbReference>
<evidence type="ECO:0000256" key="11">
    <source>
        <dbReference type="ARBA" id="ARBA00031693"/>
    </source>
</evidence>
<evidence type="ECO:0000256" key="5">
    <source>
        <dbReference type="ARBA" id="ARBA00015196"/>
    </source>
</evidence>
<protein>
    <recommendedName>
        <fullName evidence="5">Phosphoserine phosphatase</fullName>
        <ecNumber evidence="4">3.1.3.3</ecNumber>
    </recommendedName>
    <alternativeName>
        <fullName evidence="11">O-phosphoserine phosphohydrolase</fullName>
    </alternativeName>
</protein>
<evidence type="ECO:0000256" key="3">
    <source>
        <dbReference type="ARBA" id="ARBA00009184"/>
    </source>
</evidence>
<evidence type="ECO:0000256" key="8">
    <source>
        <dbReference type="ARBA" id="ARBA00022801"/>
    </source>
</evidence>
<evidence type="ECO:0000256" key="1">
    <source>
        <dbReference type="ARBA" id="ARBA00001946"/>
    </source>
</evidence>
<name>A0A2X3B006_9HELI</name>
<sequence>MDIKLAVFDFDSTLMNGETIDILAQDFGVGDAVSAITKEAMEGRLDFFESLKKRVANLKGMQESRAKEICRNLPLNEGAKECIASLKEKGIKVVCFSGGFSFATRHFAEILKLDADFSNVLHTKNGVLSGEVGGYMMFSDSKGEMLSKLQTLLGVSPKETMAVGDGANDISMFKHSAYKVAFCAKIALKNAANIIIDKQDLREILKHI</sequence>
<feature type="active site" description="Nucleophile" evidence="14">
    <location>
        <position position="9"/>
    </location>
</feature>
<dbReference type="InterPro" id="IPR036412">
    <property type="entry name" value="HAD-like_sf"/>
</dbReference>
<dbReference type="PANTHER" id="PTHR43344">
    <property type="entry name" value="PHOSPHOSERINE PHOSPHATASE"/>
    <property type="match status" value="1"/>
</dbReference>
<evidence type="ECO:0000256" key="4">
    <source>
        <dbReference type="ARBA" id="ARBA00012640"/>
    </source>
</evidence>
<evidence type="ECO:0000256" key="7">
    <source>
        <dbReference type="ARBA" id="ARBA00022723"/>
    </source>
</evidence>